<keyword evidence="4 5" id="KW-0143">Chaperone</keyword>
<comment type="caution">
    <text evidence="6">The sequence shown here is derived from an EMBL/GenBank/DDBJ whole genome shotgun (WGS) entry which is preliminary data.</text>
</comment>
<evidence type="ECO:0000256" key="2">
    <source>
        <dbReference type="ARBA" id="ARBA00022795"/>
    </source>
</evidence>
<proteinExistence type="inferred from homology"/>
<dbReference type="OrthoDB" id="5372942at2"/>
<comment type="subcellular location">
    <subcellularLocation>
        <location evidence="5">Cytoplasm</location>
    </subcellularLocation>
</comment>
<evidence type="ECO:0000256" key="4">
    <source>
        <dbReference type="ARBA" id="ARBA00023186"/>
    </source>
</evidence>
<protein>
    <recommendedName>
        <fullName evidence="5">Flagellar assembly factor FliW</fullName>
    </recommendedName>
</protein>
<evidence type="ECO:0000313" key="6">
    <source>
        <dbReference type="EMBL" id="TKI71216.1"/>
    </source>
</evidence>
<dbReference type="PANTHER" id="PTHR39190:SF1">
    <property type="entry name" value="FLAGELLAR ASSEMBLY FACTOR FLIW"/>
    <property type="match status" value="1"/>
</dbReference>
<accession>A0A4U2Z9P8</accession>
<reference evidence="6 7" key="1">
    <citation type="submission" date="2019-04" db="EMBL/GenBank/DDBJ databases">
        <title>Sulfurimonas crateris sp. nov. a facultative anaerobic sulfur-oxidizing chemolithautotrophic bacterium isolated from a terrestrial mud vulcano.</title>
        <authorList>
            <person name="Ratnikova N.M."/>
            <person name="Slobodkin A.I."/>
            <person name="Merkel A.Y."/>
            <person name="Novikov A."/>
            <person name="Bonch-Osmolovskaya E.A."/>
            <person name="Slobodkina G.B."/>
        </authorList>
    </citation>
    <scope>NUCLEOTIDE SEQUENCE [LARGE SCALE GENOMIC DNA]</scope>
    <source>
        <strain evidence="6 7">SN118</strain>
    </source>
</reference>
<dbReference type="Pfam" id="PF02623">
    <property type="entry name" value="FliW"/>
    <property type="match status" value="1"/>
</dbReference>
<evidence type="ECO:0000256" key="1">
    <source>
        <dbReference type="ARBA" id="ARBA00022490"/>
    </source>
</evidence>
<dbReference type="HAMAP" id="MF_01185">
    <property type="entry name" value="FliW"/>
    <property type="match status" value="1"/>
</dbReference>
<keyword evidence="1 5" id="KW-0963">Cytoplasm</keyword>
<dbReference type="SUPFAM" id="SSF141457">
    <property type="entry name" value="BH3618-like"/>
    <property type="match status" value="1"/>
</dbReference>
<keyword evidence="7" id="KW-1185">Reference proteome</keyword>
<dbReference type="InterPro" id="IPR003775">
    <property type="entry name" value="Flagellar_assembly_factor_FliW"/>
</dbReference>
<organism evidence="6 7">
    <name type="scientific">Sulfurimonas crateris</name>
    <dbReference type="NCBI Taxonomy" id="2574727"/>
    <lineage>
        <taxon>Bacteria</taxon>
        <taxon>Pseudomonadati</taxon>
        <taxon>Campylobacterota</taxon>
        <taxon>Epsilonproteobacteria</taxon>
        <taxon>Campylobacterales</taxon>
        <taxon>Sulfurimonadaceae</taxon>
        <taxon>Sulfurimonas</taxon>
    </lineage>
</organism>
<sequence>MKFDICVPILGFEDLKEVTLEKIDDIFMKMKSIDEENISFTLIDPFVLREYDFEVPENIQEMLEIDKNSNLIILNTVLIQTPIENSVVNFIGPMIFNTDNNRAAQVIISDSKEYGVCEKISDFLKK</sequence>
<gene>
    <name evidence="5 6" type="primary">fliW</name>
    <name evidence="6" type="ORF">FCU45_02215</name>
</gene>
<evidence type="ECO:0000256" key="3">
    <source>
        <dbReference type="ARBA" id="ARBA00022845"/>
    </source>
</evidence>
<comment type="similarity">
    <text evidence="5">Belongs to the FliW family.</text>
</comment>
<dbReference type="EMBL" id="SZPX01000001">
    <property type="protein sequence ID" value="TKI71216.1"/>
    <property type="molecule type" value="Genomic_DNA"/>
</dbReference>
<dbReference type="Proteomes" id="UP000309561">
    <property type="component" value="Unassembled WGS sequence"/>
</dbReference>
<keyword evidence="6" id="KW-0966">Cell projection</keyword>
<keyword evidence="2 5" id="KW-1005">Bacterial flagellum biogenesis</keyword>
<evidence type="ECO:0000313" key="7">
    <source>
        <dbReference type="Proteomes" id="UP000309561"/>
    </source>
</evidence>
<comment type="function">
    <text evidence="5">Acts as an anti-CsrA protein, binds CsrA and prevents it from repressing translation of its target genes, one of which is flagellin. Binds to flagellin and participates in the assembly of the flagellum.</text>
</comment>
<dbReference type="GO" id="GO:0005737">
    <property type="term" value="C:cytoplasm"/>
    <property type="evidence" value="ECO:0007669"/>
    <property type="project" value="UniProtKB-SubCell"/>
</dbReference>
<keyword evidence="6" id="KW-0969">Cilium</keyword>
<dbReference type="Gene3D" id="2.30.290.10">
    <property type="entry name" value="BH3618-like"/>
    <property type="match status" value="1"/>
</dbReference>
<dbReference type="GO" id="GO:0044780">
    <property type="term" value="P:bacterial-type flagellum assembly"/>
    <property type="evidence" value="ECO:0007669"/>
    <property type="project" value="UniProtKB-UniRule"/>
</dbReference>
<comment type="subunit">
    <text evidence="5">Interacts with translational regulator CsrA and flagellin(s).</text>
</comment>
<evidence type="ECO:0000256" key="5">
    <source>
        <dbReference type="HAMAP-Rule" id="MF_01185"/>
    </source>
</evidence>
<dbReference type="AlphaFoldDB" id="A0A4U2Z9P8"/>
<keyword evidence="6" id="KW-0282">Flagellum</keyword>
<dbReference type="RefSeq" id="WP_137011830.1">
    <property type="nucleotide sequence ID" value="NZ_SZPX01000001.1"/>
</dbReference>
<keyword evidence="3 5" id="KW-0810">Translation regulation</keyword>
<dbReference type="NCBIfam" id="NF009790">
    <property type="entry name" value="PRK13282.1"/>
    <property type="match status" value="1"/>
</dbReference>
<dbReference type="PANTHER" id="PTHR39190">
    <property type="entry name" value="FLAGELLAR ASSEMBLY FACTOR FLIW"/>
    <property type="match status" value="1"/>
</dbReference>
<dbReference type="InterPro" id="IPR024046">
    <property type="entry name" value="Flagellar_assmbl_FliW_dom_sf"/>
</dbReference>
<dbReference type="GO" id="GO:0006417">
    <property type="term" value="P:regulation of translation"/>
    <property type="evidence" value="ECO:0007669"/>
    <property type="project" value="UniProtKB-KW"/>
</dbReference>
<name>A0A4U2Z9P8_9BACT</name>